<keyword evidence="2" id="KW-1185">Reference proteome</keyword>
<name>A0A345ARK0_9CAUD</name>
<dbReference type="EMBL" id="MH431930">
    <property type="protein sequence ID" value="AXF39454.1"/>
    <property type="molecule type" value="Genomic_DNA"/>
</dbReference>
<gene>
    <name evidence="1" type="ORF">WANDERER_37</name>
</gene>
<reference evidence="2" key="1">
    <citation type="submission" date="2018-06" db="EMBL/GenBank/DDBJ databases">
        <authorList>
            <person name="Merrill B.D."/>
            <person name="Payne A.M."/>
            <person name="Hilton J.A."/>
            <person name="Ward A.T."/>
            <person name="Fajardo C.P."/>
            <person name="Velez K."/>
            <person name="Hope S."/>
            <person name="Tsourkas P.K."/>
        </authorList>
    </citation>
    <scope>NUCLEOTIDE SEQUENCE [LARGE SCALE GENOMIC DNA]</scope>
</reference>
<evidence type="ECO:0000313" key="1">
    <source>
        <dbReference type="EMBL" id="AXF39454.1"/>
    </source>
</evidence>
<accession>A0A345ARK0</accession>
<protein>
    <submittedName>
        <fullName evidence="1">Uncharacterized protein</fullName>
    </submittedName>
</protein>
<dbReference type="InterPro" id="IPR056084">
    <property type="entry name" value="DUF7667"/>
</dbReference>
<dbReference type="Proteomes" id="UP000255890">
    <property type="component" value="Segment"/>
</dbReference>
<dbReference type="Pfam" id="PF24704">
    <property type="entry name" value="DUF7667"/>
    <property type="match status" value="1"/>
</dbReference>
<proteinExistence type="predicted"/>
<evidence type="ECO:0000313" key="2">
    <source>
        <dbReference type="Proteomes" id="UP000255890"/>
    </source>
</evidence>
<organism evidence="1 2">
    <name type="scientific">Paenibacillus phage Wanderer</name>
    <dbReference type="NCBI Taxonomy" id="2249779"/>
    <lineage>
        <taxon>Viruses</taxon>
        <taxon>Duplodnaviria</taxon>
        <taxon>Heunggongvirae</taxon>
        <taxon>Uroviricota</taxon>
        <taxon>Caudoviricetes</taxon>
        <taxon>Gochnauervirinae</taxon>
        <taxon>Wanderervirus</taxon>
        <taxon>Wanderervirus wanderer</taxon>
    </lineage>
</organism>
<sequence>MNQQRLCKTIWGEVKKLEKTIEYCFHPVHQRLAQLYFKYGSLFEMYENASVEEFRNLEESLKLNAHMVRKLDELNSLSLIAYKMNDMNWLHEICGKIEKLKESFLV</sequence>